<evidence type="ECO:0000313" key="3">
    <source>
        <dbReference type="Proteomes" id="UP000230731"/>
    </source>
</evidence>
<reference evidence="3" key="1">
    <citation type="submission" date="2017-09" db="EMBL/GenBank/DDBJ databases">
        <title>Depth-based differentiation of microbial function through sediment-hosted aquifers and enrichment of novel symbionts in the deep terrestrial subsurface.</title>
        <authorList>
            <person name="Probst A.J."/>
            <person name="Ladd B."/>
            <person name="Jarett J.K."/>
            <person name="Geller-Mcgrath D.E."/>
            <person name="Sieber C.M.K."/>
            <person name="Emerson J.B."/>
            <person name="Anantharaman K."/>
            <person name="Thomas B.C."/>
            <person name="Malmstrom R."/>
            <person name="Stieglmeier M."/>
            <person name="Klingl A."/>
            <person name="Woyke T."/>
            <person name="Ryan C.M."/>
            <person name="Banfield J.F."/>
        </authorList>
    </citation>
    <scope>NUCLEOTIDE SEQUENCE [LARGE SCALE GENOMIC DNA]</scope>
</reference>
<dbReference type="AlphaFoldDB" id="A0A2M6WYD8"/>
<feature type="region of interest" description="Disordered" evidence="1">
    <location>
        <begin position="1"/>
        <end position="31"/>
    </location>
</feature>
<name>A0A2M6WYD8_9BACT</name>
<comment type="caution">
    <text evidence="2">The sequence shown here is derived from an EMBL/GenBank/DDBJ whole genome shotgun (WGS) entry which is preliminary data.</text>
</comment>
<protein>
    <submittedName>
        <fullName evidence="2">Uncharacterized protein</fullName>
    </submittedName>
</protein>
<feature type="region of interest" description="Disordered" evidence="1">
    <location>
        <begin position="620"/>
        <end position="647"/>
    </location>
</feature>
<evidence type="ECO:0000313" key="2">
    <source>
        <dbReference type="EMBL" id="PIT97791.1"/>
    </source>
</evidence>
<feature type="compositionally biased region" description="Low complexity" evidence="1">
    <location>
        <begin position="315"/>
        <end position="329"/>
    </location>
</feature>
<sequence length="719" mass="78859">MAAVERPQAMAVPEDPTPLKEESVDQTEAAARSEALERMASGEVPAAVFDRFDDAVHSAAYKADVYAHEPIELDTEGKFAAAKDNSLEQQIRENKVGLVLTGEEQDRVAKVEEALRQGMPASELLFRAAEASDTEAVRAVGKFGMMTQTEALRQVQERGDRSDGDRAAVQYGQMLEQSAAAQLVLMGDSRAVSPDAQRQLAAYARRSDIPESVRNFVGEAARKLEADEEASPQETSSPVEGRRETVIPSGEDISRGTGEDEPGAISAELADRPDAGMIQPQPSEVSLPKQETPVTPKNFPRPSINTVDRTSEGGSDAPSEPEAAAELPSRQAVFGREGIARDDVAAMAKQVEALLSEDTDESVFAAARQLAYLKRAKLGLSEKRKARVFEQLQRHREAFSQKDAVRQARYLTYLKYLGTTEEVTDAEKERIELALVDRTANKQLEGLDQLCVQAKYLGVREDFSSIRPYLQEDMQRKLGTEDLSAQITFARARRKYLGEAYALPQDQLRVEDKVDEQLTTLQAAGTWKQYVQLRMAVDYVRGSAPVPEAVQEGVAQQVAEARERAQETGDWQAYAAYVADAVTLSRRASGASEAPGVRRAADSEVVQFLTALEREHRAKDVQEQAAVAAAPPASTATESQSTAAISREREDAELLGQSDHGKYPQHAAYKQAVAAHEQALRGTQGSDMRRGFIARIRRFFRRGGRPLPEQDTSSKQRAA</sequence>
<gene>
    <name evidence="2" type="ORF">COT71_04185</name>
</gene>
<evidence type="ECO:0000256" key="1">
    <source>
        <dbReference type="SAM" id="MobiDB-lite"/>
    </source>
</evidence>
<dbReference type="Proteomes" id="UP000230731">
    <property type="component" value="Unassembled WGS sequence"/>
</dbReference>
<organism evidence="2 3">
    <name type="scientific">Candidatus Andersenbacteria bacterium CG10_big_fil_rev_8_21_14_0_10_54_11</name>
    <dbReference type="NCBI Taxonomy" id="1974485"/>
    <lineage>
        <taxon>Bacteria</taxon>
        <taxon>Candidatus Anderseniibacteriota</taxon>
    </lineage>
</organism>
<dbReference type="EMBL" id="PEZP01000044">
    <property type="protein sequence ID" value="PIT97791.1"/>
    <property type="molecule type" value="Genomic_DNA"/>
</dbReference>
<feature type="region of interest" description="Disordered" evidence="1">
    <location>
        <begin position="223"/>
        <end position="330"/>
    </location>
</feature>
<feature type="compositionally biased region" description="Polar residues" evidence="1">
    <location>
        <begin position="710"/>
        <end position="719"/>
    </location>
</feature>
<proteinExistence type="predicted"/>
<feature type="compositionally biased region" description="Low complexity" evidence="1">
    <location>
        <begin position="623"/>
        <end position="644"/>
    </location>
</feature>
<feature type="region of interest" description="Disordered" evidence="1">
    <location>
        <begin position="700"/>
        <end position="719"/>
    </location>
</feature>
<accession>A0A2M6WYD8</accession>